<evidence type="ECO:0000313" key="1">
    <source>
        <dbReference type="EMBL" id="CAA9308299.1"/>
    </source>
</evidence>
<sequence length="312" mass="32385">MLAAAALISAAGCSFLRDPTPVEAMGEQPSVHALLMTGSDTVKVLLQRVGAAPRGQEPVQARPILGGDVSLVVGGETVKLASSPAGFSGCATQSFGSQLPADANGCYAAVLPGGVKPGAEYALRIRLPGGETIEGRTTALAALRVESPTAGARIHVKARTFNGGSDDFTRLPIRVRGAERAGGVSIDFIPLAVYSRGQRVTDFQCSVEYPRSAVIRPDAQGAITLPIAGVQCVPRTQPDPQFRTDSVRATLRAVAFDSAYLRYVEAQEQNSVSAREVTVGVTGAIGLFAAAARAEHEVVLIPCQPSQPCPAP</sequence>
<organism evidence="1">
    <name type="scientific">uncultured Gemmatimonadota bacterium</name>
    <dbReference type="NCBI Taxonomy" id="203437"/>
    <lineage>
        <taxon>Bacteria</taxon>
        <taxon>Pseudomonadati</taxon>
        <taxon>Gemmatimonadota</taxon>
        <taxon>environmental samples</taxon>
    </lineage>
</organism>
<proteinExistence type="predicted"/>
<reference evidence="1" key="1">
    <citation type="submission" date="2020-02" db="EMBL/GenBank/DDBJ databases">
        <authorList>
            <person name="Meier V. D."/>
        </authorList>
    </citation>
    <scope>NUCLEOTIDE SEQUENCE</scope>
    <source>
        <strain evidence="1">AVDCRST_MAG89</strain>
    </source>
</reference>
<protein>
    <recommendedName>
        <fullName evidence="2">DUF4249 family protein</fullName>
    </recommendedName>
</protein>
<dbReference type="AlphaFoldDB" id="A0A6J4KM31"/>
<evidence type="ECO:0008006" key="2">
    <source>
        <dbReference type="Google" id="ProtNLM"/>
    </source>
</evidence>
<dbReference type="EMBL" id="CADCTV010000207">
    <property type="protein sequence ID" value="CAA9308299.1"/>
    <property type="molecule type" value="Genomic_DNA"/>
</dbReference>
<gene>
    <name evidence="1" type="ORF">AVDCRST_MAG89-948</name>
</gene>
<name>A0A6J4KM31_9BACT</name>
<accession>A0A6J4KM31</accession>